<feature type="region of interest" description="Disordered" evidence="1">
    <location>
        <begin position="96"/>
        <end position="127"/>
    </location>
</feature>
<dbReference type="Gramene" id="Psat04G0545300-T1">
    <property type="protein sequence ID" value="KAI5422006.1"/>
    <property type="gene ID" value="KIW84_045453"/>
</dbReference>
<keyword evidence="3" id="KW-1185">Reference proteome</keyword>
<accession>A0A9D4XJ30</accession>
<gene>
    <name evidence="2" type="ORF">KIW84_045453</name>
</gene>
<evidence type="ECO:0000313" key="2">
    <source>
        <dbReference type="EMBL" id="KAI5422006.1"/>
    </source>
</evidence>
<dbReference type="EMBL" id="JAMSHJ010000004">
    <property type="protein sequence ID" value="KAI5422006.1"/>
    <property type="molecule type" value="Genomic_DNA"/>
</dbReference>
<evidence type="ECO:0000256" key="1">
    <source>
        <dbReference type="SAM" id="MobiDB-lite"/>
    </source>
</evidence>
<comment type="caution">
    <text evidence="2">The sequence shown here is derived from an EMBL/GenBank/DDBJ whole genome shotgun (WGS) entry which is preliminary data.</text>
</comment>
<feature type="compositionally biased region" description="Polar residues" evidence="1">
    <location>
        <begin position="109"/>
        <end position="118"/>
    </location>
</feature>
<reference evidence="2 3" key="1">
    <citation type="journal article" date="2022" name="Nat. Genet.">
        <title>Improved pea reference genome and pan-genome highlight genomic features and evolutionary characteristics.</title>
        <authorList>
            <person name="Yang T."/>
            <person name="Liu R."/>
            <person name="Luo Y."/>
            <person name="Hu S."/>
            <person name="Wang D."/>
            <person name="Wang C."/>
            <person name="Pandey M.K."/>
            <person name="Ge S."/>
            <person name="Xu Q."/>
            <person name="Li N."/>
            <person name="Li G."/>
            <person name="Huang Y."/>
            <person name="Saxena R.K."/>
            <person name="Ji Y."/>
            <person name="Li M."/>
            <person name="Yan X."/>
            <person name="He Y."/>
            <person name="Liu Y."/>
            <person name="Wang X."/>
            <person name="Xiang C."/>
            <person name="Varshney R.K."/>
            <person name="Ding H."/>
            <person name="Gao S."/>
            <person name="Zong X."/>
        </authorList>
    </citation>
    <scope>NUCLEOTIDE SEQUENCE [LARGE SCALE GENOMIC DNA]</scope>
    <source>
        <strain evidence="2 3">cv. Zhongwan 6</strain>
    </source>
</reference>
<organism evidence="2 3">
    <name type="scientific">Pisum sativum</name>
    <name type="common">Garden pea</name>
    <name type="synonym">Lathyrus oleraceus</name>
    <dbReference type="NCBI Taxonomy" id="3888"/>
    <lineage>
        <taxon>Eukaryota</taxon>
        <taxon>Viridiplantae</taxon>
        <taxon>Streptophyta</taxon>
        <taxon>Embryophyta</taxon>
        <taxon>Tracheophyta</taxon>
        <taxon>Spermatophyta</taxon>
        <taxon>Magnoliopsida</taxon>
        <taxon>eudicotyledons</taxon>
        <taxon>Gunneridae</taxon>
        <taxon>Pentapetalae</taxon>
        <taxon>rosids</taxon>
        <taxon>fabids</taxon>
        <taxon>Fabales</taxon>
        <taxon>Fabaceae</taxon>
        <taxon>Papilionoideae</taxon>
        <taxon>50 kb inversion clade</taxon>
        <taxon>NPAAA clade</taxon>
        <taxon>Hologalegina</taxon>
        <taxon>IRL clade</taxon>
        <taxon>Fabeae</taxon>
        <taxon>Lathyrus</taxon>
    </lineage>
</organism>
<dbReference type="AlphaFoldDB" id="A0A9D4XJ30"/>
<sequence>MHTRTSNARKQNRKIHIRVIGSFPKLPASDFGQLVNDNLQIAHYNSAQDDFGTEMEISTRTCLEPGGDGYRVLVVVKQWSECPPRALVGNGKMTGRIRISGKPDDQENIETQAEAQTDTEVKAQNEL</sequence>
<proteinExistence type="predicted"/>
<name>A0A9D4XJ30_PEA</name>
<protein>
    <submittedName>
        <fullName evidence="2">Uncharacterized protein</fullName>
    </submittedName>
</protein>
<evidence type="ECO:0000313" key="3">
    <source>
        <dbReference type="Proteomes" id="UP001058974"/>
    </source>
</evidence>
<dbReference type="Proteomes" id="UP001058974">
    <property type="component" value="Chromosome 4"/>
</dbReference>